<dbReference type="Proteomes" id="UP000466307">
    <property type="component" value="Unassembled WGS sequence"/>
</dbReference>
<evidence type="ECO:0000313" key="2">
    <source>
        <dbReference type="EMBL" id="NDK88489.1"/>
    </source>
</evidence>
<dbReference type="RefSeq" id="WP_059037282.1">
    <property type="nucleotide sequence ID" value="NZ_JAADZU010000005.1"/>
</dbReference>
<reference evidence="2 3" key="1">
    <citation type="submission" date="2020-01" db="EMBL/GenBank/DDBJ databases">
        <title>Investigation of new actinobacteria for the biodesulphurisation of diesel fuel.</title>
        <authorList>
            <person name="Athi Narayanan S.M."/>
        </authorList>
    </citation>
    <scope>NUCLEOTIDE SEQUENCE [LARGE SCALE GENOMIC DNA]</scope>
    <source>
        <strain evidence="2 3">213E</strain>
    </source>
</reference>
<protein>
    <submittedName>
        <fullName evidence="2">Uncharacterized protein</fullName>
    </submittedName>
</protein>
<feature type="region of interest" description="Disordered" evidence="1">
    <location>
        <begin position="1"/>
        <end position="110"/>
    </location>
</feature>
<proteinExistence type="predicted"/>
<keyword evidence="3" id="KW-1185">Reference proteome</keyword>
<sequence length="110" mass="11624">MSEDTDIDTWIGEHDPVTGLDVPADTWDTALSAAFDPDREADDSLTEPAGEQASDDSEVSVAETVSVDDDDDDTSSDLGWPADADTLWDEAADDPTGAADDPDTGDDLDF</sequence>
<dbReference type="AlphaFoldDB" id="A0A7K3LJP5"/>
<feature type="compositionally biased region" description="Acidic residues" evidence="1">
    <location>
        <begin position="100"/>
        <end position="110"/>
    </location>
</feature>
<organism evidence="2 3">
    <name type="scientific">Gordonia desulfuricans</name>
    <dbReference type="NCBI Taxonomy" id="89051"/>
    <lineage>
        <taxon>Bacteria</taxon>
        <taxon>Bacillati</taxon>
        <taxon>Actinomycetota</taxon>
        <taxon>Actinomycetes</taxon>
        <taxon>Mycobacteriales</taxon>
        <taxon>Gordoniaceae</taxon>
        <taxon>Gordonia</taxon>
    </lineage>
</organism>
<name>A0A7K3LJP5_9ACTN</name>
<evidence type="ECO:0000256" key="1">
    <source>
        <dbReference type="SAM" id="MobiDB-lite"/>
    </source>
</evidence>
<accession>A0A7K3LJP5</accession>
<gene>
    <name evidence="2" type="ORF">GYA93_02670</name>
</gene>
<dbReference type="EMBL" id="JAADZU010000005">
    <property type="protein sequence ID" value="NDK88489.1"/>
    <property type="molecule type" value="Genomic_DNA"/>
</dbReference>
<evidence type="ECO:0000313" key="3">
    <source>
        <dbReference type="Proteomes" id="UP000466307"/>
    </source>
</evidence>
<comment type="caution">
    <text evidence="2">The sequence shown here is derived from an EMBL/GenBank/DDBJ whole genome shotgun (WGS) entry which is preliminary data.</text>
</comment>
<feature type="compositionally biased region" description="Acidic residues" evidence="1">
    <location>
        <begin position="66"/>
        <end position="75"/>
    </location>
</feature>